<evidence type="ECO:0000313" key="5">
    <source>
        <dbReference type="Proteomes" id="UP001217089"/>
    </source>
</evidence>
<dbReference type="PRINTS" id="PR00019">
    <property type="entry name" value="LEURICHRPT"/>
</dbReference>
<dbReference type="SMART" id="SM00369">
    <property type="entry name" value="LRR_TYP"/>
    <property type="match status" value="8"/>
</dbReference>
<organism evidence="4 5">
    <name type="scientific">Tegillarca granosa</name>
    <name type="common">Malaysian cockle</name>
    <name type="synonym">Anadara granosa</name>
    <dbReference type="NCBI Taxonomy" id="220873"/>
    <lineage>
        <taxon>Eukaryota</taxon>
        <taxon>Metazoa</taxon>
        <taxon>Spiralia</taxon>
        <taxon>Lophotrochozoa</taxon>
        <taxon>Mollusca</taxon>
        <taxon>Bivalvia</taxon>
        <taxon>Autobranchia</taxon>
        <taxon>Pteriomorphia</taxon>
        <taxon>Arcoida</taxon>
        <taxon>Arcoidea</taxon>
        <taxon>Arcidae</taxon>
        <taxon>Tegillarca</taxon>
    </lineage>
</organism>
<accession>A0ABQ9FCT2</accession>
<feature type="signal peptide" evidence="3">
    <location>
        <begin position="1"/>
        <end position="15"/>
    </location>
</feature>
<evidence type="ECO:0000256" key="1">
    <source>
        <dbReference type="ARBA" id="ARBA00022614"/>
    </source>
</evidence>
<dbReference type="InterPro" id="IPR001611">
    <property type="entry name" value="Leu-rich_rpt"/>
</dbReference>
<dbReference type="Gene3D" id="3.80.10.10">
    <property type="entry name" value="Ribonuclease Inhibitor"/>
    <property type="match status" value="3"/>
</dbReference>
<keyword evidence="1" id="KW-0433">Leucine-rich repeat</keyword>
<evidence type="ECO:0000256" key="2">
    <source>
        <dbReference type="ARBA" id="ARBA00022737"/>
    </source>
</evidence>
<keyword evidence="5" id="KW-1185">Reference proteome</keyword>
<dbReference type="SUPFAM" id="SSF52058">
    <property type="entry name" value="L domain-like"/>
    <property type="match status" value="2"/>
</dbReference>
<proteinExistence type="predicted"/>
<dbReference type="Proteomes" id="UP001217089">
    <property type="component" value="Unassembled WGS sequence"/>
</dbReference>
<keyword evidence="2" id="KW-0677">Repeat</keyword>
<sequence>MFCALFLILFMQVLSFYIQRTTALCTADIPNCRVSGSTALYCTPIVPSVPQFFGMNISGCTVFGLQNEWALSLMPKETFTRFRGVQAIHLNKGGLSYLPCDLFYHMKDDLRSVYLSYNHFETIQNCTFRNLEHLETLDLTNNRVSKLDDFLFYTLPSLQRIDMGHNTISEISPRVFQAVNRSSLENVNLSFNKISVIEGGVFTNLKLKILELSDNGLKHIHKEFISTSRRTIQTLNLRRNSLTDELWGALEGLINLKTMYLDGNLLTTVKPDVFNHLSNIQYIVLSKNQIQEVKDVRMRSDEFVCSFIYNSSKRIYINLDRNYISSVPECMVIVPKTISLSLQSNRISYVNFNNLGKHFSNVDLAGNNVANLDKKVILDERGNIKVKNNRLGKLNGIPLSCNITIWHYSNNIVDLSNNTIKELDALTFSFLTTLYYLSSNFTLNISSNSLSKLPNITSKYKGTTWHIRRCRIANTYIFSNNYLRTFNFFESYPLCEYFLQTNNIDTTINSRYNMNLSHNQLSQIPDFDNKTACYLLLLKLDLSNNQIQNINHNFNSTSIKTPKLRELYLSHNKMKFIVPYAFNNLTNLQTLDLSVNNLQVIAKGLDMSIELGYIVVYGFKNVWFNLYVLVINSSPITHICYKKKFDNRFLKQYSIQRKRYLENKNKTTSHFKYCFQFFDKCELKVINYFIEHKLFKNSCHIHLKKKKKQKKKKTILYKS</sequence>
<dbReference type="Pfam" id="PF13855">
    <property type="entry name" value="LRR_8"/>
    <property type="match status" value="3"/>
</dbReference>
<dbReference type="SMART" id="SM00365">
    <property type="entry name" value="LRR_SD22"/>
    <property type="match status" value="5"/>
</dbReference>
<evidence type="ECO:0000256" key="3">
    <source>
        <dbReference type="SAM" id="SignalP"/>
    </source>
</evidence>
<dbReference type="InterPro" id="IPR032675">
    <property type="entry name" value="LRR_dom_sf"/>
</dbReference>
<gene>
    <name evidence="4" type="ORF">KUTeg_007277</name>
</gene>
<dbReference type="EMBL" id="JARBDR010000337">
    <property type="protein sequence ID" value="KAJ8315127.1"/>
    <property type="molecule type" value="Genomic_DNA"/>
</dbReference>
<comment type="caution">
    <text evidence="4">The sequence shown here is derived from an EMBL/GenBank/DDBJ whole genome shotgun (WGS) entry which is preliminary data.</text>
</comment>
<dbReference type="InterPro" id="IPR003591">
    <property type="entry name" value="Leu-rich_rpt_typical-subtyp"/>
</dbReference>
<protein>
    <submittedName>
        <fullName evidence="4">Uncharacterized protein</fullName>
    </submittedName>
</protein>
<name>A0ABQ9FCT2_TEGGR</name>
<dbReference type="PANTHER" id="PTHR45712">
    <property type="entry name" value="AGAP008170-PA"/>
    <property type="match status" value="1"/>
</dbReference>
<feature type="chain" id="PRO_5047051715" evidence="3">
    <location>
        <begin position="16"/>
        <end position="719"/>
    </location>
</feature>
<dbReference type="PANTHER" id="PTHR45712:SF22">
    <property type="entry name" value="INSULIN-LIKE GROWTH FACTOR-BINDING PROTEIN COMPLEX ACID LABILE SUBUNIT"/>
    <property type="match status" value="1"/>
</dbReference>
<keyword evidence="3" id="KW-0732">Signal</keyword>
<dbReference type="InterPro" id="IPR050333">
    <property type="entry name" value="SLRP"/>
</dbReference>
<dbReference type="PROSITE" id="PS51450">
    <property type="entry name" value="LRR"/>
    <property type="match status" value="4"/>
</dbReference>
<evidence type="ECO:0000313" key="4">
    <source>
        <dbReference type="EMBL" id="KAJ8315127.1"/>
    </source>
</evidence>
<reference evidence="4 5" key="1">
    <citation type="submission" date="2022-12" db="EMBL/GenBank/DDBJ databases">
        <title>Chromosome-level genome of Tegillarca granosa.</title>
        <authorList>
            <person name="Kim J."/>
        </authorList>
    </citation>
    <scope>NUCLEOTIDE SEQUENCE [LARGE SCALE GENOMIC DNA]</scope>
    <source>
        <strain evidence="4">Teg-2019</strain>
        <tissue evidence="4">Adductor muscle</tissue>
    </source>
</reference>